<evidence type="ECO:0000256" key="2">
    <source>
        <dbReference type="ARBA" id="ARBA00011022"/>
    </source>
</evidence>
<evidence type="ECO:0000256" key="1">
    <source>
        <dbReference type="ARBA" id="ARBA00004604"/>
    </source>
</evidence>
<keyword evidence="3" id="KW-0539">Nucleus</keyword>
<dbReference type="PANTHER" id="PTHR31109">
    <property type="entry name" value="PROTEIN FAM207A"/>
    <property type="match status" value="1"/>
</dbReference>
<organism evidence="6 7">
    <name type="scientific">Skeletonema marinoi</name>
    <dbReference type="NCBI Taxonomy" id="267567"/>
    <lineage>
        <taxon>Eukaryota</taxon>
        <taxon>Sar</taxon>
        <taxon>Stramenopiles</taxon>
        <taxon>Ochrophyta</taxon>
        <taxon>Bacillariophyta</taxon>
        <taxon>Coscinodiscophyceae</taxon>
        <taxon>Thalassiosirophycidae</taxon>
        <taxon>Thalassiosirales</taxon>
        <taxon>Skeletonemataceae</taxon>
        <taxon>Skeletonema</taxon>
        <taxon>Skeletonema marinoi-dohrnii complex</taxon>
    </lineage>
</organism>
<reference evidence="6" key="1">
    <citation type="submission" date="2023-06" db="EMBL/GenBank/DDBJ databases">
        <title>Survivors Of The Sea: Transcriptome response of Skeletonema marinoi to long-term dormancy.</title>
        <authorList>
            <person name="Pinder M.I.M."/>
            <person name="Kourtchenko O."/>
            <person name="Robertson E.K."/>
            <person name="Larsson T."/>
            <person name="Maumus F."/>
            <person name="Osuna-Cruz C.M."/>
            <person name="Vancaester E."/>
            <person name="Stenow R."/>
            <person name="Vandepoele K."/>
            <person name="Ploug H."/>
            <person name="Bruchert V."/>
            <person name="Godhe A."/>
            <person name="Topel M."/>
        </authorList>
    </citation>
    <scope>NUCLEOTIDE SEQUENCE</scope>
    <source>
        <strain evidence="6">R05AC</strain>
    </source>
</reference>
<dbReference type="Proteomes" id="UP001224775">
    <property type="component" value="Unassembled WGS sequence"/>
</dbReference>
<comment type="caution">
    <text evidence="6">The sequence shown here is derived from an EMBL/GenBank/DDBJ whole genome shotgun (WGS) entry which is preliminary data.</text>
</comment>
<dbReference type="PANTHER" id="PTHR31109:SF2">
    <property type="entry name" value="RIBOSOME BIOGENESIS PROTEIN SLX9 HOMOLOG"/>
    <property type="match status" value="1"/>
</dbReference>
<gene>
    <name evidence="6" type="ORF">QTG54_001850</name>
</gene>
<dbReference type="GO" id="GO:0005730">
    <property type="term" value="C:nucleolus"/>
    <property type="evidence" value="ECO:0007669"/>
    <property type="project" value="UniProtKB-SubCell"/>
</dbReference>
<dbReference type="GO" id="GO:0030688">
    <property type="term" value="C:preribosome, small subunit precursor"/>
    <property type="evidence" value="ECO:0007669"/>
    <property type="project" value="InterPro"/>
</dbReference>
<keyword evidence="7" id="KW-1185">Reference proteome</keyword>
<feature type="coiled-coil region" evidence="4">
    <location>
        <begin position="154"/>
        <end position="181"/>
    </location>
</feature>
<evidence type="ECO:0000256" key="5">
    <source>
        <dbReference type="SAM" id="MobiDB-lite"/>
    </source>
</evidence>
<dbReference type="GO" id="GO:0030686">
    <property type="term" value="C:90S preribosome"/>
    <property type="evidence" value="ECO:0007669"/>
    <property type="project" value="InterPro"/>
</dbReference>
<comment type="subcellular location">
    <subcellularLocation>
        <location evidence="1">Nucleus</location>
        <location evidence="1">Nucleolus</location>
    </subcellularLocation>
</comment>
<evidence type="ECO:0000313" key="7">
    <source>
        <dbReference type="Proteomes" id="UP001224775"/>
    </source>
</evidence>
<protein>
    <submittedName>
        <fullName evidence="6">FAM207/SLX9 family protein</fullName>
    </submittedName>
</protein>
<feature type="region of interest" description="Disordered" evidence="5">
    <location>
        <begin position="100"/>
        <end position="122"/>
    </location>
</feature>
<dbReference type="GO" id="GO:0000462">
    <property type="term" value="P:maturation of SSU-rRNA from tricistronic rRNA transcript (SSU-rRNA, 5.8S rRNA, LSU-rRNA)"/>
    <property type="evidence" value="ECO:0007669"/>
    <property type="project" value="InterPro"/>
</dbReference>
<dbReference type="InterPro" id="IPR028160">
    <property type="entry name" value="Slx9-like"/>
</dbReference>
<name>A0AAD8YKN5_9STRA</name>
<feature type="compositionally biased region" description="Polar residues" evidence="5">
    <location>
        <begin position="38"/>
        <end position="51"/>
    </location>
</feature>
<evidence type="ECO:0000313" key="6">
    <source>
        <dbReference type="EMBL" id="KAK1747887.1"/>
    </source>
</evidence>
<feature type="region of interest" description="Disordered" evidence="5">
    <location>
        <begin position="1"/>
        <end position="64"/>
    </location>
</feature>
<proteinExistence type="inferred from homology"/>
<sequence length="224" mass="24897">MGKASRAGRSKTPAKAVSSRLVKHAPLTTTGAKILVSPKSQTAGENESLSRGQRKRLAKREQFLKRERMVMSSLRLKKLEEQKGKLDGLDAIKEALTSTTSTATEAQSSAHPSAPAVQQLSSQTVKAKKNLANSEIGHMGLVLEHPSFIENPFAAIQQHLRNSLESDAEMLQEESLKREKEDKIIEDKKKEEKKEKIRDIRFARRMGRLASKLLEGVVYSIVNN</sequence>
<feature type="compositionally biased region" description="Low complexity" evidence="5">
    <location>
        <begin position="100"/>
        <end position="110"/>
    </location>
</feature>
<evidence type="ECO:0000256" key="3">
    <source>
        <dbReference type="ARBA" id="ARBA00023242"/>
    </source>
</evidence>
<evidence type="ECO:0000256" key="4">
    <source>
        <dbReference type="SAM" id="Coils"/>
    </source>
</evidence>
<accession>A0AAD8YKN5</accession>
<dbReference type="EMBL" id="JATAAI010000002">
    <property type="protein sequence ID" value="KAK1747887.1"/>
    <property type="molecule type" value="Genomic_DNA"/>
</dbReference>
<comment type="similarity">
    <text evidence="2">Belongs to the SLX9 family.</text>
</comment>
<dbReference type="Pfam" id="PF15341">
    <property type="entry name" value="SLX9"/>
    <property type="match status" value="1"/>
</dbReference>
<keyword evidence="4" id="KW-0175">Coiled coil</keyword>
<dbReference type="AlphaFoldDB" id="A0AAD8YKN5"/>